<dbReference type="Proteomes" id="UP000215413">
    <property type="component" value="Unassembled WGS sequence"/>
</dbReference>
<evidence type="ECO:0000313" key="3">
    <source>
        <dbReference type="EMBL" id="OXZ28915.1"/>
    </source>
</evidence>
<protein>
    <recommendedName>
        <fullName evidence="1">UPF0597 protein B9N49_01300</fullName>
    </recommendedName>
</protein>
<dbReference type="PIRSF" id="PIRSF006054">
    <property type="entry name" value="UCP006054"/>
    <property type="match status" value="1"/>
</dbReference>
<evidence type="ECO:0000259" key="2">
    <source>
        <dbReference type="Pfam" id="PF03313"/>
    </source>
</evidence>
<gene>
    <name evidence="3" type="ORF">B9N49_01300</name>
</gene>
<proteinExistence type="inferred from homology"/>
<dbReference type="PANTHER" id="PTHR30501">
    <property type="entry name" value="UPF0597 PROTEIN YHAM"/>
    <property type="match status" value="1"/>
</dbReference>
<dbReference type="InterPro" id="IPR005130">
    <property type="entry name" value="Ser_deHydtase-like_asu"/>
</dbReference>
<evidence type="ECO:0000256" key="1">
    <source>
        <dbReference type="HAMAP-Rule" id="MF_01845"/>
    </source>
</evidence>
<dbReference type="GO" id="GO:0019450">
    <property type="term" value="P:L-cysteine catabolic process to pyruvate"/>
    <property type="evidence" value="ECO:0007669"/>
    <property type="project" value="TreeGrafter"/>
</dbReference>
<name>A0A233V953_FINMA</name>
<accession>A0A233V953</accession>
<dbReference type="AlphaFoldDB" id="A0A233V953"/>
<comment type="similarity">
    <text evidence="1">Belongs to the UPF0597 family.</text>
</comment>
<dbReference type="HAMAP" id="MF_01845">
    <property type="entry name" value="UPF0597"/>
    <property type="match status" value="1"/>
</dbReference>
<evidence type="ECO:0000313" key="4">
    <source>
        <dbReference type="Proteomes" id="UP000215413"/>
    </source>
</evidence>
<dbReference type="PANTHER" id="PTHR30501:SF2">
    <property type="entry name" value="UPF0597 PROTEIN YHAM"/>
    <property type="match status" value="1"/>
</dbReference>
<sequence length="417" mass="44782">MKNYTELLRSELIMALGCTEPISIALAAAKAREVLGSIPCKIEVMCSGNIIKNVKGVTVPNTNGMKGVEAATAIGTVAGDSCLGLEVLSKVTDEDIKAAKDLLEKDIITVSLKEGVENLDIEIVAEDDKKNTVDVEIKNKHTNIVKVTKNDEIIHIDNCYTHTPEYENYDELSVKDIFEYANNVDLGEVKDLLEKQITLNSDISDEGLTGKWGVAMGKILIDEDDSIRTKAKAKAAAGSDARMSGCSLPVVINAGSGNQGITCTMPLVVFANEKNYDRETLYRGLLITNLTALHIKRFIGRLSAFCGVTSAGVAAGAGICYMETKDLDLIEKTIGNALMIASGMICDGAKPSCAAKIATAVDAGISGYYLAKNNRNFEPGDGLLKDNIEETIRSIGYVAKEGMKETDIIVLNTMIQK</sequence>
<organism evidence="3 4">
    <name type="scientific">Finegoldia magna</name>
    <name type="common">Peptostreptococcus magnus</name>
    <dbReference type="NCBI Taxonomy" id="1260"/>
    <lineage>
        <taxon>Bacteria</taxon>
        <taxon>Bacillati</taxon>
        <taxon>Bacillota</taxon>
        <taxon>Tissierellia</taxon>
        <taxon>Tissierellales</taxon>
        <taxon>Peptoniphilaceae</taxon>
        <taxon>Finegoldia</taxon>
    </lineage>
</organism>
<dbReference type="RefSeq" id="WP_094205193.1">
    <property type="nucleotide sequence ID" value="NZ_NDYC01000007.1"/>
</dbReference>
<reference evidence="4" key="1">
    <citation type="submission" date="2017-04" db="EMBL/GenBank/DDBJ databases">
        <title>Finegoldia magna isolated from orthopedic joint implant-associated infections.</title>
        <authorList>
            <person name="Bjorklund S."/>
            <person name="Bruggemann H."/>
            <person name="Jensen A."/>
            <person name="Hellmark B."/>
            <person name="Soderquist B."/>
        </authorList>
    </citation>
    <scope>NUCLEOTIDE SEQUENCE [LARGE SCALE GENOMIC DNA]</scope>
    <source>
        <strain evidence="4">CCUG 54800</strain>
    </source>
</reference>
<dbReference type="EMBL" id="NDYC01000007">
    <property type="protein sequence ID" value="OXZ28915.1"/>
    <property type="molecule type" value="Genomic_DNA"/>
</dbReference>
<dbReference type="Pfam" id="PF03313">
    <property type="entry name" value="SDH_alpha"/>
    <property type="match status" value="1"/>
</dbReference>
<dbReference type="InterPro" id="IPR021144">
    <property type="entry name" value="UPF0597"/>
</dbReference>
<dbReference type="GO" id="GO:0080146">
    <property type="term" value="F:L-cysteine desulfhydrase activity"/>
    <property type="evidence" value="ECO:0007669"/>
    <property type="project" value="TreeGrafter"/>
</dbReference>
<feature type="domain" description="Serine dehydratase-like alpha subunit" evidence="2">
    <location>
        <begin position="84"/>
        <end position="411"/>
    </location>
</feature>
<comment type="caution">
    <text evidence="3">The sequence shown here is derived from an EMBL/GenBank/DDBJ whole genome shotgun (WGS) entry which is preliminary data.</text>
</comment>